<dbReference type="GeneID" id="71998761"/>
<dbReference type="PANTHER" id="PTHR12792:SF0">
    <property type="entry name" value="SEPARIN"/>
    <property type="match status" value="1"/>
</dbReference>
<dbReference type="EC" id="3.4.22.49" evidence="2"/>
<gene>
    <name evidence="7" type="ORF">C8Q71DRAFT_353614</name>
</gene>
<reference evidence="7 8" key="1">
    <citation type="journal article" date="2021" name="Environ. Microbiol.">
        <title>Gene family expansions and transcriptome signatures uncover fungal adaptations to wood decay.</title>
        <authorList>
            <person name="Hage H."/>
            <person name="Miyauchi S."/>
            <person name="Viragh M."/>
            <person name="Drula E."/>
            <person name="Min B."/>
            <person name="Chaduli D."/>
            <person name="Navarro D."/>
            <person name="Favel A."/>
            <person name="Norest M."/>
            <person name="Lesage-Meessen L."/>
            <person name="Balint B."/>
            <person name="Merenyi Z."/>
            <person name="de Eugenio L."/>
            <person name="Morin E."/>
            <person name="Martinez A.T."/>
            <person name="Baldrian P."/>
            <person name="Stursova M."/>
            <person name="Martinez M.J."/>
            <person name="Novotny C."/>
            <person name="Magnuson J.K."/>
            <person name="Spatafora J.W."/>
            <person name="Maurice S."/>
            <person name="Pangilinan J."/>
            <person name="Andreopoulos W."/>
            <person name="LaButti K."/>
            <person name="Hundley H."/>
            <person name="Na H."/>
            <person name="Kuo A."/>
            <person name="Barry K."/>
            <person name="Lipzen A."/>
            <person name="Henrissat B."/>
            <person name="Riley R."/>
            <person name="Ahrendt S."/>
            <person name="Nagy L.G."/>
            <person name="Grigoriev I.V."/>
            <person name="Martin F."/>
            <person name="Rosso M.N."/>
        </authorList>
    </citation>
    <scope>NUCLEOTIDE SEQUENCE [LARGE SCALE GENOMIC DNA]</scope>
    <source>
        <strain evidence="7 8">CIRM-BRFM 1785</strain>
    </source>
</reference>
<sequence>MPPSIRARPTTTSRPVRSATRTKTNTTTPDDLADEVANKLTIKDSRTTKGKAKETIAPPTAEERRASAMRTINTVSRSLSEIVTGGGPAKKGQKAAHEHANLACDALRALRQLNPGDVDTERAASSIAGKLVSLEMDVAAVQILTDMQPALTSLYARNDVPSAEPLPPQLLALPLPPRDVQVPEVFLTLIATFLLHSMILLSRRTDQLPAMLTMLHDSSIPTLFVWAPHFNALPAKHHDSLFTRTYTAMSKAASIPGLAMQHAFSLRMYALECLVLTRPGVVVPATFWEQAVKWARFHAAEPITGDESRIQHILQSICHLVHSVGQRQDPAPFLDSPGFSKFCEVWVLWAQQMGDIEAIDRIMQLRQRKGFDAGSSSFSSTITIAASETAASVADAATVCMALTQATAVFERWAECLPQDRAARLDAAIAAVHNADPLIGGHGDDETLRARHKVHRALERLRRTIIKVLEPTAQENAANASLPEDARSGARKVLQLISQLLLDAVRENVENDTATVVDSDLATPALETLLVLARTSLIIRNPDTYATAWDVLQQAKAFVFQHVVGCGSHAATTTAEVILDVIRHPHEKSAHDQVGWTPETTATLANYTRCVAGAFHNVAGTLCQADRISHAVRFLNEGCALGKLALAMHRTAIEDAREEGQSGTHDKEGWKQLEEQLWHRWEILGVCQAKTGDRKLAFEAFVEAIKIFPLDIASLGEELGSSTASAVFEASPPLQQLGKILDRVTYMGACELFLELDVISAKHWYPVALGSPSPNAASQHKALVGALLERQVASLEGSRWKKGVDRIVQQLLRHALAVYEAALFPVRRARIILQLLEVSYYTRDERDSGKVLGMSAEDVGTQVRALLSCQDPSCDKGFADIRTGLLATSYLWLALHAHRYMGVDAAFTTIARHANEACKILKSMVQQAHRLSVDRQSLGQVKPPSKVLRAAAKKPVKRVVSTTRPRSGIPRTTRATRGQAAEPPVTPRPRRALNDISLNATVQVSQEVIPVKAGLSITIFDNLPATVTLIQMVAQLSGMLGHIFVKVQLLGLARRLSEQCAGDTCREYLATSIELAYEYSQLGRANKALSIYSHALQTPRTESDSEIRALLYLRYAESLAAAGQVLQSASTYCEAMALVDALSTTEEKAVTTLEKVRLRVSTLERAALAARAFAMIQHARDDPSTSLDGLLQSLRLWNRAMETISRLRPSPPKEPQSEPDNPFEVKKDDSAPSDPSRPKPLDEKAIADQLASQKAFQRRQFMDGTEWRLAEGLLVTIFALVKAYYARGSPREADYFIQQASALAHSLNAPAMIGRALARQGEISLRLGRLEEGCKFLMEAAKLMSNVCGPDAVDIHRLRGDYSLKNADEQTAQQLYTEATAMLDELGKMFSGLDTNALRKSLNAATRRASVPEYQDADGALAPALLAAVLRQHITLLRDAGEDYNALLQRFSALPPTSETTAEGSVLTAKLTLDDVFSQFRADMFLSSLAESAIMIPMGISSDRVLGTNTVLREILNTLSAAERSLRSDLSLIAHRGNVASVRDTAISLALISALQSSLGNGSTEVSHLVARLIDMSTSITLRREMLEAIKHKFVDCMNADDLQPPRITLNGTPIPHVEAPKPSRRNLIIDPEDEPEQIIPDSTASLKEYWKAVAVRYQSSIFDESGQSATGRPPLPKNWSVINISVTEDKNMLFVSRQRTGREPLVFCLPLRGRREDEEDQRLTFSDAMDELKEIMRLNDEGTRGAANVKKNDRAARAAWWAARGALDQRLQDLLGNIEFCWFGAFKTVLNAPVQTRAEDMNALRSRIDALFAASLVAHARDRKTHQHARARLDDALLECFAALPQDCRDEELEDLAYFVLDLYQFHGVPVAMAEVDVDQVVVDLRSALEEHRARTGGRRVPVRDHHTFLVLDKNVQGIPWESLPILRGQSISRIPNMDFLIDRLELARQQRDARGQDSERVVDRINIDPRKAYYVLNPSGDLKNTQERFADWAKGMRAVGWDGIIGRVPSEQQVVDALTRNDLVVYFGHGGAEQYIRSLKIRHLPRCAATMLWGCSSGALRDMGDFDRTGTPYNYMLAGCPTLIANLWDVTDRDIDKFSQAVFDELHLTPEGVTRPRSDAKSVVTAVAQARDSCKLKYLTGAAPVVYGIPFYL</sequence>
<evidence type="ECO:0000313" key="7">
    <source>
        <dbReference type="EMBL" id="KAH9841916.1"/>
    </source>
</evidence>
<dbReference type="SUPFAM" id="SSF48452">
    <property type="entry name" value="TPR-like"/>
    <property type="match status" value="2"/>
</dbReference>
<dbReference type="PANTHER" id="PTHR12792">
    <property type="entry name" value="EXTRA SPINDLE POLES 1-RELATED"/>
    <property type="match status" value="1"/>
</dbReference>
<dbReference type="Proteomes" id="UP000814176">
    <property type="component" value="Unassembled WGS sequence"/>
</dbReference>
<keyword evidence="4" id="KW-0159">Chromosome partition</keyword>
<dbReference type="InterPro" id="IPR005314">
    <property type="entry name" value="Peptidase_C50"/>
</dbReference>
<dbReference type="RefSeq" id="XP_047783215.1">
    <property type="nucleotide sequence ID" value="XM_047918029.1"/>
</dbReference>
<dbReference type="Gene3D" id="1.25.40.10">
    <property type="entry name" value="Tetratricopeptide repeat domain"/>
    <property type="match status" value="1"/>
</dbReference>
<keyword evidence="8" id="KW-1185">Reference proteome</keyword>
<name>A0ABQ8KV06_9APHY</name>
<evidence type="ECO:0000256" key="3">
    <source>
        <dbReference type="ARBA" id="ARBA00022801"/>
    </source>
</evidence>
<evidence type="ECO:0000256" key="2">
    <source>
        <dbReference type="ARBA" id="ARBA00012489"/>
    </source>
</evidence>
<feature type="domain" description="Peptidase C50" evidence="6">
    <location>
        <begin position="1971"/>
        <end position="2068"/>
    </location>
</feature>
<organism evidence="7 8">
    <name type="scientific">Rhodofomes roseus</name>
    <dbReference type="NCBI Taxonomy" id="34475"/>
    <lineage>
        <taxon>Eukaryota</taxon>
        <taxon>Fungi</taxon>
        <taxon>Dikarya</taxon>
        <taxon>Basidiomycota</taxon>
        <taxon>Agaricomycotina</taxon>
        <taxon>Agaricomycetes</taxon>
        <taxon>Polyporales</taxon>
        <taxon>Rhodofomes</taxon>
    </lineage>
</organism>
<comment type="catalytic activity">
    <reaction evidence="1">
        <text>All bonds known to be hydrolyzed by this endopeptidase have arginine in P1 and an acidic residue in P4. P6 is often occupied by an acidic residue or by a hydroxy-amino-acid residue, the phosphorylation of which enhances cleavage.</text>
        <dbReference type="EC" id="3.4.22.49"/>
    </reaction>
</comment>
<dbReference type="InterPro" id="IPR030397">
    <property type="entry name" value="SEPARIN_core_dom"/>
</dbReference>
<dbReference type="PROSITE" id="PS51700">
    <property type="entry name" value="SEPARIN"/>
    <property type="match status" value="1"/>
</dbReference>
<feature type="region of interest" description="Disordered" evidence="5">
    <location>
        <begin position="959"/>
        <end position="991"/>
    </location>
</feature>
<dbReference type="InterPro" id="IPR011990">
    <property type="entry name" value="TPR-like_helical_dom_sf"/>
</dbReference>
<comment type="caution">
    <text evidence="7">The sequence shown here is derived from an EMBL/GenBank/DDBJ whole genome shotgun (WGS) entry which is preliminary data.</text>
</comment>
<evidence type="ECO:0000313" key="8">
    <source>
        <dbReference type="Proteomes" id="UP000814176"/>
    </source>
</evidence>
<proteinExistence type="predicted"/>
<feature type="region of interest" description="Disordered" evidence="5">
    <location>
        <begin position="1205"/>
        <end position="1242"/>
    </location>
</feature>
<evidence type="ECO:0000256" key="4">
    <source>
        <dbReference type="ARBA" id="ARBA00022829"/>
    </source>
</evidence>
<feature type="region of interest" description="Disordered" evidence="5">
    <location>
        <begin position="1"/>
        <end position="36"/>
    </location>
</feature>
<feature type="compositionally biased region" description="Basic and acidic residues" evidence="5">
    <location>
        <begin position="1223"/>
        <end position="1242"/>
    </location>
</feature>
<evidence type="ECO:0000256" key="1">
    <source>
        <dbReference type="ARBA" id="ARBA00000451"/>
    </source>
</evidence>
<keyword evidence="3" id="KW-0378">Hydrolase</keyword>
<accession>A0ABQ8KV06</accession>
<dbReference type="EMBL" id="JADCUA010000003">
    <property type="protein sequence ID" value="KAH9841916.1"/>
    <property type="molecule type" value="Genomic_DNA"/>
</dbReference>
<dbReference type="Pfam" id="PF03568">
    <property type="entry name" value="Separin_C"/>
    <property type="match status" value="1"/>
</dbReference>
<evidence type="ECO:0000259" key="6">
    <source>
        <dbReference type="PROSITE" id="PS51700"/>
    </source>
</evidence>
<protein>
    <recommendedName>
        <fullName evidence="2">separase</fullName>
        <ecNumber evidence="2">3.4.22.49</ecNumber>
    </recommendedName>
</protein>
<evidence type="ECO:0000256" key="5">
    <source>
        <dbReference type="SAM" id="MobiDB-lite"/>
    </source>
</evidence>